<evidence type="ECO:0000313" key="2">
    <source>
        <dbReference type="EMBL" id="CAA9583178.1"/>
    </source>
</evidence>
<feature type="region of interest" description="Disordered" evidence="1">
    <location>
        <begin position="1"/>
        <end position="38"/>
    </location>
</feature>
<gene>
    <name evidence="2" type="ORF">AVDCRST_MAG19-4313</name>
</gene>
<sequence length="38" mass="4274">WSVPGARSVPVSRQRRGRDGFARRSLPATGLPARRRSR</sequence>
<organism evidence="2">
    <name type="scientific">uncultured Thermomicrobiales bacterium</name>
    <dbReference type="NCBI Taxonomy" id="1645740"/>
    <lineage>
        <taxon>Bacteria</taxon>
        <taxon>Pseudomonadati</taxon>
        <taxon>Thermomicrobiota</taxon>
        <taxon>Thermomicrobia</taxon>
        <taxon>Thermomicrobiales</taxon>
        <taxon>environmental samples</taxon>
    </lineage>
</organism>
<protein>
    <submittedName>
        <fullName evidence="2">Uncharacterized protein</fullName>
    </submittedName>
</protein>
<dbReference type="AlphaFoldDB" id="A0A6J4VR47"/>
<accession>A0A6J4VR47</accession>
<dbReference type="EMBL" id="CADCWL010000240">
    <property type="protein sequence ID" value="CAA9583178.1"/>
    <property type="molecule type" value="Genomic_DNA"/>
</dbReference>
<name>A0A6J4VR47_9BACT</name>
<proteinExistence type="predicted"/>
<reference evidence="2" key="1">
    <citation type="submission" date="2020-02" db="EMBL/GenBank/DDBJ databases">
        <authorList>
            <person name="Meier V. D."/>
        </authorList>
    </citation>
    <scope>NUCLEOTIDE SEQUENCE</scope>
    <source>
        <strain evidence="2">AVDCRST_MAG19</strain>
    </source>
</reference>
<feature type="non-terminal residue" evidence="2">
    <location>
        <position position="38"/>
    </location>
</feature>
<feature type="non-terminal residue" evidence="2">
    <location>
        <position position="1"/>
    </location>
</feature>
<evidence type="ECO:0000256" key="1">
    <source>
        <dbReference type="SAM" id="MobiDB-lite"/>
    </source>
</evidence>